<dbReference type="InterPro" id="IPR023940">
    <property type="entry name" value="DHDPR_bac"/>
</dbReference>
<dbReference type="Gene3D" id="3.30.360.10">
    <property type="entry name" value="Dihydrodipicolinate Reductase, domain 2"/>
    <property type="match status" value="1"/>
</dbReference>
<dbReference type="InterPro" id="IPR022664">
    <property type="entry name" value="DapB_N_CS"/>
</dbReference>
<dbReference type="PROSITE" id="PS01298">
    <property type="entry name" value="DAPB"/>
    <property type="match status" value="1"/>
</dbReference>
<gene>
    <name evidence="15" type="ORF">MNBD_ALPHA01-1092</name>
</gene>
<keyword evidence="3" id="KW-0028">Amino-acid biosynthesis</keyword>
<dbReference type="Pfam" id="PF05173">
    <property type="entry name" value="DapB_C"/>
    <property type="match status" value="1"/>
</dbReference>
<dbReference type="PANTHER" id="PTHR20836">
    <property type="entry name" value="DIHYDRODIPICOLINATE REDUCTASE"/>
    <property type="match status" value="1"/>
</dbReference>
<keyword evidence="7" id="KW-0520">NAD</keyword>
<comment type="catalytic activity">
    <reaction evidence="11">
        <text>(S)-2,3,4,5-tetrahydrodipicolinate + NADP(+) + H2O = (2S,4S)-4-hydroxy-2,3,4,5-tetrahydrodipicolinate + NADPH + H(+)</text>
        <dbReference type="Rhea" id="RHEA:35331"/>
        <dbReference type="ChEBI" id="CHEBI:15377"/>
        <dbReference type="ChEBI" id="CHEBI:15378"/>
        <dbReference type="ChEBI" id="CHEBI:16845"/>
        <dbReference type="ChEBI" id="CHEBI:57783"/>
        <dbReference type="ChEBI" id="CHEBI:58349"/>
        <dbReference type="ChEBI" id="CHEBI:67139"/>
        <dbReference type="EC" id="1.17.1.8"/>
    </reaction>
</comment>
<dbReference type="Gene3D" id="3.40.50.720">
    <property type="entry name" value="NAD(P)-binding Rossmann-like Domain"/>
    <property type="match status" value="1"/>
</dbReference>
<evidence type="ECO:0000256" key="11">
    <source>
        <dbReference type="ARBA" id="ARBA00049080"/>
    </source>
</evidence>
<keyword evidence="8" id="KW-0457">Lysine biosynthesis</keyword>
<evidence type="ECO:0000256" key="12">
    <source>
        <dbReference type="ARBA" id="ARBA00049396"/>
    </source>
</evidence>
<comment type="similarity">
    <text evidence="1">Belongs to the DapB family.</text>
</comment>
<organism evidence="15">
    <name type="scientific">hydrothermal vent metagenome</name>
    <dbReference type="NCBI Taxonomy" id="652676"/>
    <lineage>
        <taxon>unclassified sequences</taxon>
        <taxon>metagenomes</taxon>
        <taxon>ecological metagenomes</taxon>
    </lineage>
</organism>
<dbReference type="InterPro" id="IPR022663">
    <property type="entry name" value="DapB_C"/>
</dbReference>
<keyword evidence="5" id="KW-0220">Diaminopimelate biosynthesis</keyword>
<dbReference type="SUPFAM" id="SSF51735">
    <property type="entry name" value="NAD(P)-binding Rossmann-fold domains"/>
    <property type="match status" value="1"/>
</dbReference>
<evidence type="ECO:0000256" key="8">
    <source>
        <dbReference type="ARBA" id="ARBA00023154"/>
    </source>
</evidence>
<evidence type="ECO:0000256" key="7">
    <source>
        <dbReference type="ARBA" id="ARBA00023027"/>
    </source>
</evidence>
<dbReference type="CDD" id="cd02274">
    <property type="entry name" value="DHDPR_N"/>
    <property type="match status" value="1"/>
</dbReference>
<dbReference type="EC" id="1.17.1.8" evidence="10"/>
<feature type="domain" description="Dihydrodipicolinate reductase N-terminal" evidence="13">
    <location>
        <begin position="12"/>
        <end position="135"/>
    </location>
</feature>
<name>A0A3B0SKD8_9ZZZZ</name>
<keyword evidence="4" id="KW-0521">NADP</keyword>
<proteinExistence type="inferred from homology"/>
<dbReference type="SUPFAM" id="SSF55347">
    <property type="entry name" value="Glyceraldehyde-3-phosphate dehydrogenase-like, C-terminal domain"/>
    <property type="match status" value="1"/>
</dbReference>
<evidence type="ECO:0000259" key="14">
    <source>
        <dbReference type="Pfam" id="PF05173"/>
    </source>
</evidence>
<sequence>MEMIMPEKNREIKIGIVGCSGRMGQTLIGAVMDREDTSLSGGTERHDSPQVGQLMRHPVTARESDLAITTDAEALFRNSDVVIDFTCATATVLHAGFAAKHNTVHIVGTTGMTSEDERALQAAAKSVAVVYASNFSLGVNLLFYLTRVASTILDEEYDIEILEMHHRHKVDAPSGTALGLGRQAARGRGIDLEAVADRVRDGITGERKRGDIGFATLRGGNVAGEHTVSFNAPDERIELSHKAGDRIIFARGAVKAALWATLQKPGLYDMFDVLGLPRE</sequence>
<dbReference type="Pfam" id="PF01113">
    <property type="entry name" value="DapB_N"/>
    <property type="match status" value="1"/>
</dbReference>
<evidence type="ECO:0000256" key="3">
    <source>
        <dbReference type="ARBA" id="ARBA00022605"/>
    </source>
</evidence>
<evidence type="ECO:0000256" key="5">
    <source>
        <dbReference type="ARBA" id="ARBA00022915"/>
    </source>
</evidence>
<keyword evidence="6 15" id="KW-0560">Oxidoreductase</keyword>
<dbReference type="GO" id="GO:0009089">
    <property type="term" value="P:lysine biosynthetic process via diaminopimelate"/>
    <property type="evidence" value="ECO:0007669"/>
    <property type="project" value="InterPro"/>
</dbReference>
<dbReference type="PANTHER" id="PTHR20836:SF0">
    <property type="entry name" value="4-HYDROXY-TETRAHYDRODIPICOLINATE REDUCTASE 1, CHLOROPLASTIC-RELATED"/>
    <property type="match status" value="1"/>
</dbReference>
<evidence type="ECO:0000313" key="15">
    <source>
        <dbReference type="EMBL" id="VAW04860.1"/>
    </source>
</evidence>
<dbReference type="NCBIfam" id="TIGR00036">
    <property type="entry name" value="dapB"/>
    <property type="match status" value="1"/>
</dbReference>
<reference evidence="15" key="1">
    <citation type="submission" date="2018-06" db="EMBL/GenBank/DDBJ databases">
        <authorList>
            <person name="Zhirakovskaya E."/>
        </authorList>
    </citation>
    <scope>NUCLEOTIDE SEQUENCE</scope>
</reference>
<dbReference type="HAMAP" id="MF_00102">
    <property type="entry name" value="DapB"/>
    <property type="match status" value="1"/>
</dbReference>
<feature type="domain" description="Dihydrodipicolinate reductase C-terminal" evidence="14">
    <location>
        <begin position="138"/>
        <end position="274"/>
    </location>
</feature>
<evidence type="ECO:0000256" key="10">
    <source>
        <dbReference type="ARBA" id="ARBA00038983"/>
    </source>
</evidence>
<evidence type="ECO:0000256" key="6">
    <source>
        <dbReference type="ARBA" id="ARBA00023002"/>
    </source>
</evidence>
<dbReference type="PIRSF" id="PIRSF000161">
    <property type="entry name" value="DHPR"/>
    <property type="match status" value="1"/>
</dbReference>
<keyword evidence="2" id="KW-0963">Cytoplasm</keyword>
<dbReference type="InterPro" id="IPR000846">
    <property type="entry name" value="DapB_N"/>
</dbReference>
<protein>
    <recommendedName>
        <fullName evidence="10">4-hydroxy-tetrahydrodipicolinate reductase</fullName>
        <ecNumber evidence="10">1.17.1.8</ecNumber>
    </recommendedName>
</protein>
<comment type="catalytic activity">
    <reaction evidence="12">
        <text>(S)-2,3,4,5-tetrahydrodipicolinate + NAD(+) + H2O = (2S,4S)-4-hydroxy-2,3,4,5-tetrahydrodipicolinate + NADH + H(+)</text>
        <dbReference type="Rhea" id="RHEA:35323"/>
        <dbReference type="ChEBI" id="CHEBI:15377"/>
        <dbReference type="ChEBI" id="CHEBI:15378"/>
        <dbReference type="ChEBI" id="CHEBI:16845"/>
        <dbReference type="ChEBI" id="CHEBI:57540"/>
        <dbReference type="ChEBI" id="CHEBI:57945"/>
        <dbReference type="ChEBI" id="CHEBI:67139"/>
        <dbReference type="EC" id="1.17.1.8"/>
    </reaction>
</comment>
<evidence type="ECO:0000256" key="4">
    <source>
        <dbReference type="ARBA" id="ARBA00022857"/>
    </source>
</evidence>
<comment type="pathway">
    <text evidence="9">Amino-acid biosynthesis; L-lysine biosynthesis via DAP pathway; (S)-tetrahydrodipicolinate from L-aspartate: step 4/4.</text>
</comment>
<dbReference type="GO" id="GO:0019877">
    <property type="term" value="P:diaminopimelate biosynthetic process"/>
    <property type="evidence" value="ECO:0007669"/>
    <property type="project" value="UniProtKB-KW"/>
</dbReference>
<dbReference type="InterPro" id="IPR036291">
    <property type="entry name" value="NAD(P)-bd_dom_sf"/>
</dbReference>
<evidence type="ECO:0000259" key="13">
    <source>
        <dbReference type="Pfam" id="PF01113"/>
    </source>
</evidence>
<evidence type="ECO:0000256" key="1">
    <source>
        <dbReference type="ARBA" id="ARBA00006642"/>
    </source>
</evidence>
<evidence type="ECO:0000256" key="9">
    <source>
        <dbReference type="ARBA" id="ARBA00037922"/>
    </source>
</evidence>
<evidence type="ECO:0000256" key="2">
    <source>
        <dbReference type="ARBA" id="ARBA00022490"/>
    </source>
</evidence>
<dbReference type="GO" id="GO:0008839">
    <property type="term" value="F:4-hydroxy-tetrahydrodipicolinate reductase"/>
    <property type="evidence" value="ECO:0007669"/>
    <property type="project" value="UniProtKB-EC"/>
</dbReference>
<dbReference type="FunFam" id="3.30.360.10:FF:000004">
    <property type="entry name" value="4-hydroxy-tetrahydrodipicolinate reductase"/>
    <property type="match status" value="1"/>
</dbReference>
<dbReference type="AlphaFoldDB" id="A0A3B0SKD8"/>
<accession>A0A3B0SKD8</accession>
<dbReference type="EMBL" id="UOEJ01000199">
    <property type="protein sequence ID" value="VAW04860.1"/>
    <property type="molecule type" value="Genomic_DNA"/>
</dbReference>